<dbReference type="Proteomes" id="UP000009273">
    <property type="component" value="Segment"/>
</dbReference>
<dbReference type="KEGG" id="vg:18563517"/>
<evidence type="ECO:0000313" key="1">
    <source>
        <dbReference type="EMBL" id="AEO93561.1"/>
    </source>
</evidence>
<keyword evidence="2" id="KW-1185">Reference proteome</keyword>
<organism evidence="1 2">
    <name type="scientific">Bacillus phage G</name>
    <dbReference type="NCBI Taxonomy" id="2884420"/>
    <lineage>
        <taxon>Viruses</taxon>
        <taxon>Duplodnaviria</taxon>
        <taxon>Heunggongvirae</taxon>
        <taxon>Uroviricota</taxon>
        <taxon>Caudoviricetes</taxon>
        <taxon>Donellivirus</taxon>
        <taxon>Donellivirus gee</taxon>
    </lineage>
</organism>
<gene>
    <name evidence="1" type="primary">302</name>
    <name evidence="1" type="ORF">G_302</name>
</gene>
<reference evidence="1 2" key="1">
    <citation type="submission" date="2011-09" db="EMBL/GenBank/DDBJ databases">
        <authorList>
            <person name="Pope W.H."/>
            <person name="Pedulla M.L."/>
            <person name="Ford M.E."/>
            <person name="Peebles C.L."/>
            <person name="Hatfull G.H."/>
            <person name="Hendrix R.W."/>
        </authorList>
    </citation>
    <scope>NUCLEOTIDE SEQUENCE [LARGE SCALE GENOMIC DNA]</scope>
    <source>
        <strain evidence="1">G</strain>
    </source>
</reference>
<protein>
    <submittedName>
        <fullName evidence="1">Gp302</fullName>
    </submittedName>
</protein>
<sequence>MNTHPKKYKIYKQGLIKKGKICEFFDDYLLSMKLMGCNVSEKKTTSKTFEYKYIYDFQNHDKYLIKRIILYFSNDCFSNKVSVFTHEHFYDKNKSIKGELERARITYSVIYVGSALRYSITYSNLEEFKKILKCFA</sequence>
<dbReference type="GeneID" id="18563517"/>
<accession>G3MA43</accession>
<dbReference type="RefSeq" id="YP_009015605.1">
    <property type="nucleotide sequence ID" value="NC_023719.1"/>
</dbReference>
<name>G3MA43_9CAUD</name>
<dbReference type="EMBL" id="JN638751">
    <property type="protein sequence ID" value="AEO93561.1"/>
    <property type="molecule type" value="Genomic_DNA"/>
</dbReference>
<evidence type="ECO:0000313" key="2">
    <source>
        <dbReference type="Proteomes" id="UP000009273"/>
    </source>
</evidence>
<proteinExistence type="predicted"/>